<evidence type="ECO:0000313" key="2">
    <source>
        <dbReference type="Proteomes" id="UP000187203"/>
    </source>
</evidence>
<dbReference type="Proteomes" id="UP000187203">
    <property type="component" value="Unassembled WGS sequence"/>
</dbReference>
<keyword evidence="2" id="KW-1185">Reference proteome</keyword>
<comment type="caution">
    <text evidence="1">The sequence shown here is derived from an EMBL/GenBank/DDBJ whole genome shotgun (WGS) entry which is preliminary data.</text>
</comment>
<name>A0A1R3H177_9ROSI</name>
<protein>
    <submittedName>
        <fullName evidence="1">Uncharacterized protein</fullName>
    </submittedName>
</protein>
<sequence>MNPNFKIAEFPLFPKSVPPFEEDDDPIYRVQEGEVVSNWDKGDTFYQL</sequence>
<reference evidence="2" key="1">
    <citation type="submission" date="2013-09" db="EMBL/GenBank/DDBJ databases">
        <title>Corchorus olitorius genome sequencing.</title>
        <authorList>
            <person name="Alam M."/>
            <person name="Haque M.S."/>
            <person name="Islam M.S."/>
            <person name="Emdad E.M."/>
            <person name="Islam M.M."/>
            <person name="Ahmed B."/>
            <person name="Halim A."/>
            <person name="Hossen Q.M.M."/>
            <person name="Hossain M.Z."/>
            <person name="Ahmed R."/>
            <person name="Khan M.M."/>
            <person name="Islam R."/>
            <person name="Rashid M.M."/>
            <person name="Khan S.A."/>
            <person name="Rahman M.S."/>
            <person name="Alam M."/>
            <person name="Yahiya A.S."/>
            <person name="Khan M.S."/>
            <person name="Azam M.S."/>
            <person name="Haque T."/>
            <person name="Lashkar M.Z.H."/>
            <person name="Akhand A.I."/>
            <person name="Morshed G."/>
            <person name="Roy S."/>
            <person name="Uddin K.S."/>
            <person name="Rabeya T."/>
            <person name="Hossain A.S."/>
            <person name="Chowdhury A."/>
            <person name="Snigdha A.R."/>
            <person name="Mortoza M.S."/>
            <person name="Matin S.A."/>
            <person name="Hoque S.M.E."/>
            <person name="Islam M.K."/>
            <person name="Roy D.K."/>
            <person name="Haider R."/>
            <person name="Moosa M.M."/>
            <person name="Elias S.M."/>
            <person name="Hasan A.M."/>
            <person name="Jahan S."/>
            <person name="Shafiuddin M."/>
            <person name="Mahmood N."/>
            <person name="Shommy N.S."/>
        </authorList>
    </citation>
    <scope>NUCLEOTIDE SEQUENCE [LARGE SCALE GENOMIC DNA]</scope>
    <source>
        <strain evidence="2">cv. O-4</strain>
    </source>
</reference>
<proteinExistence type="predicted"/>
<dbReference type="EMBL" id="AWUE01021026">
    <property type="protein sequence ID" value="OMO64010.1"/>
    <property type="molecule type" value="Genomic_DNA"/>
</dbReference>
<gene>
    <name evidence="1" type="ORF">COLO4_32144</name>
</gene>
<dbReference type="AlphaFoldDB" id="A0A1R3H177"/>
<accession>A0A1R3H177</accession>
<organism evidence="1 2">
    <name type="scientific">Corchorus olitorius</name>
    <dbReference type="NCBI Taxonomy" id="93759"/>
    <lineage>
        <taxon>Eukaryota</taxon>
        <taxon>Viridiplantae</taxon>
        <taxon>Streptophyta</taxon>
        <taxon>Embryophyta</taxon>
        <taxon>Tracheophyta</taxon>
        <taxon>Spermatophyta</taxon>
        <taxon>Magnoliopsida</taxon>
        <taxon>eudicotyledons</taxon>
        <taxon>Gunneridae</taxon>
        <taxon>Pentapetalae</taxon>
        <taxon>rosids</taxon>
        <taxon>malvids</taxon>
        <taxon>Malvales</taxon>
        <taxon>Malvaceae</taxon>
        <taxon>Grewioideae</taxon>
        <taxon>Apeibeae</taxon>
        <taxon>Corchorus</taxon>
    </lineage>
</organism>
<evidence type="ECO:0000313" key="1">
    <source>
        <dbReference type="EMBL" id="OMO64010.1"/>
    </source>
</evidence>